<dbReference type="EMBL" id="GGFM01010131">
    <property type="protein sequence ID" value="MBW30882.1"/>
    <property type="molecule type" value="Transcribed_RNA"/>
</dbReference>
<proteinExistence type="predicted"/>
<evidence type="ECO:0000313" key="2">
    <source>
        <dbReference type="EMBL" id="MBW30882.1"/>
    </source>
</evidence>
<dbReference type="AlphaFoldDB" id="A0A2M3ZQW6"/>
<protein>
    <submittedName>
        <fullName evidence="2">Putative secreted peptide</fullName>
    </submittedName>
</protein>
<sequence>MRALGVVAKPAVLLGRTLLLSLPSVSVVYHGLSHRRLRPCRSDFPYGNNALARWLADYLRSTLSAGSRVLSLPTCQPGPAVQRLLNDRECA</sequence>
<feature type="chain" id="PRO_5014669479" evidence="1">
    <location>
        <begin position="20"/>
        <end position="91"/>
    </location>
</feature>
<accession>A0A2M3ZQW6</accession>
<evidence type="ECO:0000256" key="1">
    <source>
        <dbReference type="SAM" id="SignalP"/>
    </source>
</evidence>
<name>A0A2M3ZQW6_9DIPT</name>
<organism evidence="2">
    <name type="scientific">Anopheles braziliensis</name>
    <dbReference type="NCBI Taxonomy" id="58242"/>
    <lineage>
        <taxon>Eukaryota</taxon>
        <taxon>Metazoa</taxon>
        <taxon>Ecdysozoa</taxon>
        <taxon>Arthropoda</taxon>
        <taxon>Hexapoda</taxon>
        <taxon>Insecta</taxon>
        <taxon>Pterygota</taxon>
        <taxon>Neoptera</taxon>
        <taxon>Endopterygota</taxon>
        <taxon>Diptera</taxon>
        <taxon>Nematocera</taxon>
        <taxon>Culicoidea</taxon>
        <taxon>Culicidae</taxon>
        <taxon>Anophelinae</taxon>
        <taxon>Anopheles</taxon>
    </lineage>
</organism>
<reference evidence="2" key="1">
    <citation type="submission" date="2018-01" db="EMBL/GenBank/DDBJ databases">
        <title>An insight into the sialome of Amazonian anophelines.</title>
        <authorList>
            <person name="Ribeiro J.M."/>
            <person name="Scarpassa V."/>
            <person name="Calvo E."/>
        </authorList>
    </citation>
    <scope>NUCLEOTIDE SEQUENCE</scope>
    <source>
        <tissue evidence="2">Salivary glands</tissue>
    </source>
</reference>
<feature type="signal peptide" evidence="1">
    <location>
        <begin position="1"/>
        <end position="19"/>
    </location>
</feature>
<keyword evidence="1" id="KW-0732">Signal</keyword>